<proteinExistence type="predicted"/>
<feature type="domain" description="TarS/TarP linker" evidence="2">
    <location>
        <begin position="223"/>
        <end position="317"/>
    </location>
</feature>
<dbReference type="PANTHER" id="PTHR22916:SF3">
    <property type="entry name" value="UDP-GLCNAC:BETAGAL BETA-1,3-N-ACETYLGLUCOSAMINYLTRANSFERASE-LIKE PROTEIN 1"/>
    <property type="match status" value="1"/>
</dbReference>
<dbReference type="PANTHER" id="PTHR22916">
    <property type="entry name" value="GLYCOSYLTRANSFERASE"/>
    <property type="match status" value="1"/>
</dbReference>
<protein>
    <submittedName>
        <fullName evidence="3">Cell wall biosynthesis glycosyltransferase</fullName>
    </submittedName>
</protein>
<accession>A0A147KHE5</accession>
<keyword evidence="3" id="KW-0808">Transferase</keyword>
<evidence type="ECO:0000259" key="2">
    <source>
        <dbReference type="Pfam" id="PF22181"/>
    </source>
</evidence>
<dbReference type="AlphaFoldDB" id="A0A147KHE5"/>
<evidence type="ECO:0000313" key="4">
    <source>
        <dbReference type="Proteomes" id="UP000074382"/>
    </source>
</evidence>
<dbReference type="Gene3D" id="3.90.550.10">
    <property type="entry name" value="Spore Coat Polysaccharide Biosynthesis Protein SpsA, Chain A"/>
    <property type="match status" value="1"/>
</dbReference>
<dbReference type="OrthoDB" id="2676521at2"/>
<dbReference type="EMBL" id="LGEM01000076">
    <property type="protein sequence ID" value="KUP96723.1"/>
    <property type="molecule type" value="Genomic_DNA"/>
</dbReference>
<organism evidence="3 4">
    <name type="scientific">Thermobifida cellulosilytica TB100</name>
    <dbReference type="NCBI Taxonomy" id="665004"/>
    <lineage>
        <taxon>Bacteria</taxon>
        <taxon>Bacillati</taxon>
        <taxon>Actinomycetota</taxon>
        <taxon>Actinomycetes</taxon>
        <taxon>Streptosporangiales</taxon>
        <taxon>Nocardiopsidaceae</taxon>
        <taxon>Thermobifida</taxon>
    </lineage>
</organism>
<gene>
    <name evidence="3" type="ORF">AC529_10340</name>
</gene>
<dbReference type="InterPro" id="IPR054028">
    <property type="entry name" value="TarS/TarP_linker"/>
</dbReference>
<dbReference type="Proteomes" id="UP000074382">
    <property type="component" value="Unassembled WGS sequence"/>
</dbReference>
<dbReference type="SUPFAM" id="SSF53448">
    <property type="entry name" value="Nucleotide-diphospho-sugar transferases"/>
    <property type="match status" value="1"/>
</dbReference>
<dbReference type="GO" id="GO:0016758">
    <property type="term" value="F:hexosyltransferase activity"/>
    <property type="evidence" value="ECO:0007669"/>
    <property type="project" value="UniProtKB-ARBA"/>
</dbReference>
<dbReference type="Pfam" id="PF22181">
    <property type="entry name" value="TarS_linker"/>
    <property type="match status" value="1"/>
</dbReference>
<feature type="domain" description="Glycosyltransferase 2-like" evidence="1">
    <location>
        <begin position="6"/>
        <end position="128"/>
    </location>
</feature>
<dbReference type="CDD" id="cd00761">
    <property type="entry name" value="Glyco_tranf_GTA_type"/>
    <property type="match status" value="1"/>
</dbReference>
<dbReference type="InterPro" id="IPR001173">
    <property type="entry name" value="Glyco_trans_2-like"/>
</dbReference>
<dbReference type="STRING" id="665004.AC529_10340"/>
<dbReference type="InterPro" id="IPR029044">
    <property type="entry name" value="Nucleotide-diphossugar_trans"/>
</dbReference>
<evidence type="ECO:0000259" key="1">
    <source>
        <dbReference type="Pfam" id="PF00535"/>
    </source>
</evidence>
<comment type="caution">
    <text evidence="3">The sequence shown here is derived from an EMBL/GenBank/DDBJ whole genome shotgun (WGS) entry which is preliminary data.</text>
</comment>
<evidence type="ECO:0000313" key="3">
    <source>
        <dbReference type="EMBL" id="KUP96723.1"/>
    </source>
</evidence>
<keyword evidence="4" id="KW-1185">Reference proteome</keyword>
<sequence>MPMDVTVIIPVHNTGRGVLEGLESLRAQTLPRSRFEVIYVDDGSTDETGALLDAELADEENFSVVHIENSGWPGRPRNIGMDRARGEFLFFVDDDDHLGAEALERLVAKAREDSADIVIGRMAGIGRKAPRELFQKPLSGATLRTHRVLLSTLTVHKLFRTEFVRANGLRFPEGKVRLEDHMFMLPAYLRARSISVVHDYTCYYWVRHKNFGNISFATPDFKDYLGSVERIFDIIEAETEPGEFQDALIAQWYRGKVLGQFQGAKYLNLPPEAVDTLHSEAYSLAERRVPERLDAKLNPFARLRAAALRSGNFALIRQITEFELDLTHRVTVNGYRWDGTTLYVDIESALVRKSTKQPLEFVRSGDSVYWDLPSEALADSRVRAAAEISAPLRKIKLQTFARCKEIGADVTVPTSFTSTEEPTGQDRFTIRLTGTVKLDLTRANLGSPLLGSWWFVSRVEYCGISCDQIPGPNRSPEAEAGCVPALVHLDEETSVLATTTYNRKEHLVLTVDPSWKELASLVPRNERPALVRESDSLRLRVPLSLYTGGEENSLSLRLVSEGTSVESTGSVQPTDAARPRAVLTAEIPSVPRRGRWQVAVGSADHPVPLPIHLSRGLVRWSVTVQRPPRLRTFARRVYRALRRRAGRVYRALRRRAGRVARAVGLRR</sequence>
<reference evidence="4" key="1">
    <citation type="journal article" date="2017" name="Acta Aliment.">
        <title>Plant polysaccharide degrading enzyme system of Thermpbifida cellulosilytica TB100 revealed by de novo genome project data.</title>
        <authorList>
            <person name="Toth A."/>
            <person name="Baka E."/>
            <person name="Luzics S."/>
            <person name="Bata-Vidacs I."/>
            <person name="Nagy I."/>
            <person name="Balint B."/>
            <person name="Herceg R."/>
            <person name="Olasz F."/>
            <person name="Wilk T."/>
            <person name="Nagy T."/>
            <person name="Kriszt B."/>
            <person name="Nagy I."/>
            <person name="Kukolya J."/>
        </authorList>
    </citation>
    <scope>NUCLEOTIDE SEQUENCE [LARGE SCALE GENOMIC DNA]</scope>
    <source>
        <strain evidence="4">TB100</strain>
    </source>
</reference>
<dbReference type="PATRIC" id="fig|665004.4.peg.3294"/>
<name>A0A147KHE5_THECS</name>
<dbReference type="Pfam" id="PF00535">
    <property type="entry name" value="Glycos_transf_2"/>
    <property type="match status" value="1"/>
</dbReference>